<feature type="region of interest" description="Disordered" evidence="1">
    <location>
        <begin position="111"/>
        <end position="133"/>
    </location>
</feature>
<dbReference type="Proteomes" id="UP001153954">
    <property type="component" value="Unassembled WGS sequence"/>
</dbReference>
<evidence type="ECO:0000256" key="3">
    <source>
        <dbReference type="SAM" id="SignalP"/>
    </source>
</evidence>
<evidence type="ECO:0000256" key="2">
    <source>
        <dbReference type="SAM" id="Phobius"/>
    </source>
</evidence>
<proteinExistence type="predicted"/>
<name>A0AAU9V665_EUPED</name>
<feature type="signal peptide" evidence="3">
    <location>
        <begin position="1"/>
        <end position="22"/>
    </location>
</feature>
<organism evidence="4 5">
    <name type="scientific">Euphydryas editha</name>
    <name type="common">Edith's checkerspot</name>
    <dbReference type="NCBI Taxonomy" id="104508"/>
    <lineage>
        <taxon>Eukaryota</taxon>
        <taxon>Metazoa</taxon>
        <taxon>Ecdysozoa</taxon>
        <taxon>Arthropoda</taxon>
        <taxon>Hexapoda</taxon>
        <taxon>Insecta</taxon>
        <taxon>Pterygota</taxon>
        <taxon>Neoptera</taxon>
        <taxon>Endopterygota</taxon>
        <taxon>Lepidoptera</taxon>
        <taxon>Glossata</taxon>
        <taxon>Ditrysia</taxon>
        <taxon>Papilionoidea</taxon>
        <taxon>Nymphalidae</taxon>
        <taxon>Nymphalinae</taxon>
        <taxon>Euphydryas</taxon>
    </lineage>
</organism>
<reference evidence="4" key="1">
    <citation type="submission" date="2022-03" db="EMBL/GenBank/DDBJ databases">
        <authorList>
            <person name="Tunstrom K."/>
        </authorList>
    </citation>
    <scope>NUCLEOTIDE SEQUENCE</scope>
</reference>
<evidence type="ECO:0000256" key="1">
    <source>
        <dbReference type="SAM" id="MobiDB-lite"/>
    </source>
</evidence>
<dbReference type="AlphaFoldDB" id="A0AAU9V665"/>
<protein>
    <submittedName>
        <fullName evidence="4">Uncharacterized protein</fullName>
    </submittedName>
</protein>
<gene>
    <name evidence="4" type="ORF">EEDITHA_LOCUS19521</name>
</gene>
<dbReference type="EMBL" id="CAKOGL010000028">
    <property type="protein sequence ID" value="CAH2105234.1"/>
    <property type="molecule type" value="Genomic_DNA"/>
</dbReference>
<keyword evidence="2" id="KW-0812">Transmembrane</keyword>
<keyword evidence="5" id="KW-1185">Reference proteome</keyword>
<feature type="transmembrane region" description="Helical" evidence="2">
    <location>
        <begin position="144"/>
        <end position="166"/>
    </location>
</feature>
<evidence type="ECO:0000313" key="5">
    <source>
        <dbReference type="Proteomes" id="UP001153954"/>
    </source>
</evidence>
<keyword evidence="3" id="KW-0732">Signal</keyword>
<comment type="caution">
    <text evidence="4">The sequence shown here is derived from an EMBL/GenBank/DDBJ whole genome shotgun (WGS) entry which is preliminary data.</text>
</comment>
<sequence length="266" mass="30233">MLFQFIGALFLIYILHPGRVSSFENPTEFTVTFYEIKDLDTLISETDSFGLTKQCRNLNVTIEFYLNQEEKKLKHYKNLYRDDLTNLTVIYPLVGNVAEIDLHSVCPISETKDPKNQDGGAPETSELDGKNVTENKTDSKVTKVVLTTFASVASVSVISYIIYHVIKTKLQSGSFRVKPNNLFTIDVFLAHAPKKEPFKLTSDIRTLFMSFVEKETSGRYESGQVSLVMCNFRQVDVRQPSGVVGDSRNKSLRSFYKGTYLKEDNF</sequence>
<keyword evidence="2" id="KW-0472">Membrane</keyword>
<feature type="chain" id="PRO_5043549740" evidence="3">
    <location>
        <begin position="23"/>
        <end position="266"/>
    </location>
</feature>
<evidence type="ECO:0000313" key="4">
    <source>
        <dbReference type="EMBL" id="CAH2105234.1"/>
    </source>
</evidence>
<accession>A0AAU9V665</accession>
<keyword evidence="2" id="KW-1133">Transmembrane helix</keyword>